<evidence type="ECO:0000313" key="3">
    <source>
        <dbReference type="Proteomes" id="UP000066549"/>
    </source>
</evidence>
<gene>
    <name evidence="2" type="ORF">VI33_06050</name>
</gene>
<proteinExistence type="predicted"/>
<keyword evidence="1" id="KW-0812">Transmembrane</keyword>
<evidence type="ECO:0000313" key="2">
    <source>
        <dbReference type="EMBL" id="AKO66230.1"/>
    </source>
</evidence>
<protein>
    <submittedName>
        <fullName evidence="2">Uncharacterized protein</fullName>
    </submittedName>
</protein>
<dbReference type="EMBL" id="CP011002">
    <property type="protein sequence ID" value="AKO66230.1"/>
    <property type="molecule type" value="Genomic_DNA"/>
</dbReference>
<dbReference type="Proteomes" id="UP000066549">
    <property type="component" value="Chromosome"/>
</dbReference>
<keyword evidence="1" id="KW-0472">Membrane</keyword>
<keyword evidence="3" id="KW-1185">Reference proteome</keyword>
<feature type="transmembrane region" description="Helical" evidence="1">
    <location>
        <begin position="22"/>
        <end position="39"/>
    </location>
</feature>
<evidence type="ECO:0000256" key="1">
    <source>
        <dbReference type="SAM" id="Phobius"/>
    </source>
</evidence>
<keyword evidence="1" id="KW-1133">Transmembrane helix</keyword>
<dbReference type="AlphaFoldDB" id="A0A0H4J2I2"/>
<sequence length="195" mass="23421">MLEIDTISIPNVCIKIKRMDKLIAYSFIFIICWPSALLAEPHTNLQSHYCHSYQDVRECSDRCINYYERQITSEEEILNPYQFFYRFRFDEMSQILIEQRAKVLKGSKDKPSDHDFEDFIIVDYCSEFSFMDINNWVCIDNLNPENNLTFRLGMTEGRFYLINEEAFENARNKKIRENQRQFFLENGSTFLECMK</sequence>
<reference evidence="2 3" key="1">
    <citation type="submission" date="2015-03" db="EMBL/GenBank/DDBJ databases">
        <title>Comparative analysis of the OM43 clade including a novel species from Red Sea uncovers genomic and metabolic diversity among marine methylotrophs.</title>
        <authorList>
            <person name="Jimenez-Infante F."/>
            <person name="Ngugi D.K."/>
            <person name="Vinu M."/>
            <person name="Alam I."/>
            <person name="Kamau A."/>
            <person name="Blom J."/>
            <person name="Bajic V.B."/>
            <person name="Stingl U."/>
        </authorList>
    </citation>
    <scope>NUCLEOTIDE SEQUENCE [LARGE SCALE GENOMIC DNA]</scope>
    <source>
        <strain evidence="2 3">MBRSH7</strain>
    </source>
</reference>
<accession>A0A0H4J2I2</accession>
<organism evidence="2 3">
    <name type="scientific">Methylophilales bacterium MBRS-H7</name>
    <dbReference type="NCBI Taxonomy" id="1623450"/>
    <lineage>
        <taxon>Bacteria</taxon>
        <taxon>Pseudomonadati</taxon>
        <taxon>Pseudomonadota</taxon>
        <taxon>Betaproteobacteria</taxon>
        <taxon>Nitrosomonadales</taxon>
        <taxon>OM43 clade</taxon>
    </lineage>
</organism>
<name>A0A0H4J2I2_9PROT</name>